<comment type="caution">
    <text evidence="1">The sequence shown here is derived from an EMBL/GenBank/DDBJ whole genome shotgun (WGS) entry which is preliminary data.</text>
</comment>
<accession>A0ABQ4ZVQ7</accession>
<proteinExistence type="predicted"/>
<protein>
    <recommendedName>
        <fullName evidence="3">Retrovirus-related Pol polyprotein from transposon TNT 1-94</fullName>
    </recommendedName>
</protein>
<evidence type="ECO:0000313" key="2">
    <source>
        <dbReference type="Proteomes" id="UP001151760"/>
    </source>
</evidence>
<reference evidence="1" key="2">
    <citation type="submission" date="2022-01" db="EMBL/GenBank/DDBJ databases">
        <authorList>
            <person name="Yamashiro T."/>
            <person name="Shiraishi A."/>
            <person name="Satake H."/>
            <person name="Nakayama K."/>
        </authorList>
    </citation>
    <scope>NUCLEOTIDE SEQUENCE</scope>
</reference>
<sequence>MQLKQEVFQNDESCVNQNAVEIQEYFEINDLKARLQDKDTTICKLKDTIKSLRKNTKEEKVNPDKCDLEPINKELENIKQSPSNANSDILCATCNKSMFDGVHDKCLLDLVQNGNKRTKSAKKHKKQNIWKPTSHVFTEVRFKWKPTGITFTIVGQVFQIVLCIWTPDVQKSHDRESSQLITSQTRASRNDSCYIQNKTSFQSCSLNNLACAPKRDDWDCLFQPMFDEYFNPPPIAISLVQEAAAPRAEVLADSPVSTSIDQEARSITRASGEWNRGAILYVRIEYQLANIFTKPLPRERFNFLIDKIGMKSMSPETLKRLAEETDE</sequence>
<name>A0ABQ4ZVQ7_9ASTR</name>
<gene>
    <name evidence="1" type="ORF">Tco_0801316</name>
</gene>
<reference evidence="1" key="1">
    <citation type="journal article" date="2022" name="Int. J. Mol. Sci.">
        <title>Draft Genome of Tanacetum Coccineum: Genomic Comparison of Closely Related Tanacetum-Family Plants.</title>
        <authorList>
            <person name="Yamashiro T."/>
            <person name="Shiraishi A."/>
            <person name="Nakayama K."/>
            <person name="Satake H."/>
        </authorList>
    </citation>
    <scope>NUCLEOTIDE SEQUENCE</scope>
</reference>
<evidence type="ECO:0008006" key="3">
    <source>
        <dbReference type="Google" id="ProtNLM"/>
    </source>
</evidence>
<dbReference type="EMBL" id="BQNB010011724">
    <property type="protein sequence ID" value="GJS94348.1"/>
    <property type="molecule type" value="Genomic_DNA"/>
</dbReference>
<evidence type="ECO:0000313" key="1">
    <source>
        <dbReference type="EMBL" id="GJS94348.1"/>
    </source>
</evidence>
<dbReference type="Proteomes" id="UP001151760">
    <property type="component" value="Unassembled WGS sequence"/>
</dbReference>
<organism evidence="1 2">
    <name type="scientific">Tanacetum coccineum</name>
    <dbReference type="NCBI Taxonomy" id="301880"/>
    <lineage>
        <taxon>Eukaryota</taxon>
        <taxon>Viridiplantae</taxon>
        <taxon>Streptophyta</taxon>
        <taxon>Embryophyta</taxon>
        <taxon>Tracheophyta</taxon>
        <taxon>Spermatophyta</taxon>
        <taxon>Magnoliopsida</taxon>
        <taxon>eudicotyledons</taxon>
        <taxon>Gunneridae</taxon>
        <taxon>Pentapetalae</taxon>
        <taxon>asterids</taxon>
        <taxon>campanulids</taxon>
        <taxon>Asterales</taxon>
        <taxon>Asteraceae</taxon>
        <taxon>Asteroideae</taxon>
        <taxon>Anthemideae</taxon>
        <taxon>Anthemidinae</taxon>
        <taxon>Tanacetum</taxon>
    </lineage>
</organism>
<keyword evidence="2" id="KW-1185">Reference proteome</keyword>